<dbReference type="PANTHER" id="PTHR46244:SF3">
    <property type="entry name" value="PHOSPHOENOLPYRUVATE-PROTEIN PHOSPHOTRANSFERASE"/>
    <property type="match status" value="1"/>
</dbReference>
<dbReference type="SUPFAM" id="SSF51621">
    <property type="entry name" value="Phosphoenolpyruvate/pyruvate domain"/>
    <property type="match status" value="1"/>
</dbReference>
<dbReference type="Pfam" id="PF02896">
    <property type="entry name" value="PEP-utilizers_C"/>
    <property type="match status" value="1"/>
</dbReference>
<protein>
    <submittedName>
        <fullName evidence="2">PEP-utilising enzyme, TIM barrel domain</fullName>
    </submittedName>
</protein>
<gene>
    <name evidence="2" type="ORF">SAMN05920897_108148</name>
</gene>
<dbReference type="STRING" id="159291.SAMN05920897_108148"/>
<accession>A0A1N6SN58</accession>
<dbReference type="InterPro" id="IPR015813">
    <property type="entry name" value="Pyrv/PenolPyrv_kinase-like_dom"/>
</dbReference>
<dbReference type="InterPro" id="IPR000121">
    <property type="entry name" value="PEP_util_C"/>
</dbReference>
<dbReference type="InterPro" id="IPR040442">
    <property type="entry name" value="Pyrv_kinase-like_dom_sf"/>
</dbReference>
<dbReference type="PANTHER" id="PTHR46244">
    <property type="entry name" value="PHOSPHOENOLPYRUVATE-PROTEIN PHOSPHOTRANSFERASE"/>
    <property type="match status" value="1"/>
</dbReference>
<evidence type="ECO:0000259" key="1">
    <source>
        <dbReference type="Pfam" id="PF02896"/>
    </source>
</evidence>
<proteinExistence type="predicted"/>
<feature type="domain" description="PEP-utilising enzyme C-terminal" evidence="1">
    <location>
        <begin position="19"/>
        <end position="55"/>
    </location>
</feature>
<organism evidence="2 3">
    <name type="scientific">Alkalispirochaeta americana</name>
    <dbReference type="NCBI Taxonomy" id="159291"/>
    <lineage>
        <taxon>Bacteria</taxon>
        <taxon>Pseudomonadati</taxon>
        <taxon>Spirochaetota</taxon>
        <taxon>Spirochaetia</taxon>
        <taxon>Spirochaetales</taxon>
        <taxon>Spirochaetaceae</taxon>
        <taxon>Alkalispirochaeta</taxon>
    </lineage>
</organism>
<keyword evidence="3" id="KW-1185">Reference proteome</keyword>
<reference evidence="2 3" key="1">
    <citation type="submission" date="2017-01" db="EMBL/GenBank/DDBJ databases">
        <authorList>
            <person name="Mah S.A."/>
            <person name="Swanson W.J."/>
            <person name="Moy G.W."/>
            <person name="Vacquier V.D."/>
        </authorList>
    </citation>
    <scope>NUCLEOTIDE SEQUENCE [LARGE SCALE GENOMIC DNA]</scope>
    <source>
        <strain evidence="2 3">ASpG1</strain>
    </source>
</reference>
<dbReference type="EMBL" id="FTMS01000008">
    <property type="protein sequence ID" value="SIQ42555.1"/>
    <property type="molecule type" value="Genomic_DNA"/>
</dbReference>
<dbReference type="AlphaFoldDB" id="A0A1N6SN58"/>
<evidence type="ECO:0000313" key="2">
    <source>
        <dbReference type="EMBL" id="SIQ42555.1"/>
    </source>
</evidence>
<dbReference type="GO" id="GO:0016772">
    <property type="term" value="F:transferase activity, transferring phosphorus-containing groups"/>
    <property type="evidence" value="ECO:0007669"/>
    <property type="project" value="InterPro"/>
</dbReference>
<dbReference type="Gene3D" id="3.20.20.60">
    <property type="entry name" value="Phosphoenolpyruvate-binding domains"/>
    <property type="match status" value="1"/>
</dbReference>
<name>A0A1N6SN58_9SPIO</name>
<dbReference type="InterPro" id="IPR050499">
    <property type="entry name" value="PEP-utilizing_PTS_enzyme"/>
</dbReference>
<evidence type="ECO:0000313" key="3">
    <source>
        <dbReference type="Proteomes" id="UP000186400"/>
    </source>
</evidence>
<dbReference type="RefSeq" id="WP_076488701.1">
    <property type="nucleotide sequence ID" value="NZ_FTMS01000008.1"/>
</dbReference>
<dbReference type="Proteomes" id="UP000186400">
    <property type="component" value="Unassembled WGS sequence"/>
</dbReference>
<sequence>MAWVFAGVSVRAILSQHPEFAGNEAATKLLLGLGLDELSVSGPSIPGVKSIIRSTSYVEAKALAEKVMDLETADQVVELIKES</sequence>